<dbReference type="OMA" id="CLWIHAD"/>
<feature type="region of interest" description="Disordered" evidence="1">
    <location>
        <begin position="117"/>
        <end position="196"/>
    </location>
</feature>
<keyword evidence="3" id="KW-1185">Reference proteome</keyword>
<dbReference type="GeneID" id="18804245"/>
<organism evidence="2 3">
    <name type="scientific">Stereum hirsutum (strain FP-91666)</name>
    <name type="common">White-rot fungus</name>
    <dbReference type="NCBI Taxonomy" id="721885"/>
    <lineage>
        <taxon>Eukaryota</taxon>
        <taxon>Fungi</taxon>
        <taxon>Dikarya</taxon>
        <taxon>Basidiomycota</taxon>
        <taxon>Agaricomycotina</taxon>
        <taxon>Agaricomycetes</taxon>
        <taxon>Russulales</taxon>
        <taxon>Stereaceae</taxon>
        <taxon>Stereum</taxon>
    </lineage>
</organism>
<evidence type="ECO:0000313" key="3">
    <source>
        <dbReference type="Proteomes" id="UP000053927"/>
    </source>
</evidence>
<evidence type="ECO:0000313" key="2">
    <source>
        <dbReference type="EMBL" id="EIM78952.1"/>
    </source>
</evidence>
<dbReference type="AlphaFoldDB" id="R7RX33"/>
<gene>
    <name evidence="2" type="ORF">STEHIDRAFT_173265</name>
</gene>
<reference evidence="3" key="1">
    <citation type="journal article" date="2012" name="Science">
        <title>The Paleozoic origin of enzymatic lignin decomposition reconstructed from 31 fungal genomes.</title>
        <authorList>
            <person name="Floudas D."/>
            <person name="Binder M."/>
            <person name="Riley R."/>
            <person name="Barry K."/>
            <person name="Blanchette R.A."/>
            <person name="Henrissat B."/>
            <person name="Martinez A.T."/>
            <person name="Otillar R."/>
            <person name="Spatafora J.W."/>
            <person name="Yadav J.S."/>
            <person name="Aerts A."/>
            <person name="Benoit I."/>
            <person name="Boyd A."/>
            <person name="Carlson A."/>
            <person name="Copeland A."/>
            <person name="Coutinho P.M."/>
            <person name="de Vries R.P."/>
            <person name="Ferreira P."/>
            <person name="Findley K."/>
            <person name="Foster B."/>
            <person name="Gaskell J."/>
            <person name="Glotzer D."/>
            <person name="Gorecki P."/>
            <person name="Heitman J."/>
            <person name="Hesse C."/>
            <person name="Hori C."/>
            <person name="Igarashi K."/>
            <person name="Jurgens J.A."/>
            <person name="Kallen N."/>
            <person name="Kersten P."/>
            <person name="Kohler A."/>
            <person name="Kuees U."/>
            <person name="Kumar T.K.A."/>
            <person name="Kuo A."/>
            <person name="LaButti K."/>
            <person name="Larrondo L.F."/>
            <person name="Lindquist E."/>
            <person name="Ling A."/>
            <person name="Lombard V."/>
            <person name="Lucas S."/>
            <person name="Lundell T."/>
            <person name="Martin R."/>
            <person name="McLaughlin D.J."/>
            <person name="Morgenstern I."/>
            <person name="Morin E."/>
            <person name="Murat C."/>
            <person name="Nagy L.G."/>
            <person name="Nolan M."/>
            <person name="Ohm R.A."/>
            <person name="Patyshakuliyeva A."/>
            <person name="Rokas A."/>
            <person name="Ruiz-Duenas F.J."/>
            <person name="Sabat G."/>
            <person name="Salamov A."/>
            <person name="Samejima M."/>
            <person name="Schmutz J."/>
            <person name="Slot J.C."/>
            <person name="St John F."/>
            <person name="Stenlid J."/>
            <person name="Sun H."/>
            <person name="Sun S."/>
            <person name="Syed K."/>
            <person name="Tsang A."/>
            <person name="Wiebenga A."/>
            <person name="Young D."/>
            <person name="Pisabarro A."/>
            <person name="Eastwood D.C."/>
            <person name="Martin F."/>
            <person name="Cullen D."/>
            <person name="Grigoriev I.V."/>
            <person name="Hibbett D.S."/>
        </authorList>
    </citation>
    <scope>NUCLEOTIDE SEQUENCE [LARGE SCALE GENOMIC DNA]</scope>
    <source>
        <strain evidence="3">FP-91666</strain>
    </source>
</reference>
<dbReference type="RefSeq" id="XP_007311951.1">
    <property type="nucleotide sequence ID" value="XM_007311889.1"/>
</dbReference>
<accession>R7RX33</accession>
<protein>
    <submittedName>
        <fullName evidence="2">Uncharacterized protein</fullName>
    </submittedName>
</protein>
<sequence>MNSQPAPFLDPLLAPVPQPVVPPSTQTTMTKPIFSDCLKLNCTRKARSTRCAFCPTCCKNSGGCSLHIPPIFPPQPAHSPRLTTPSSPHASLPVMSSSLGLAIDNLDYTFDQPSSSISSRLFPSSSHSTAPTSESSASPSLSIPASPSSASQSARSPSVISISSTSASGSTRSPSVISIGSSSSPSPSISATTSSSSSLIKKSTKARYSSQLSPLWTSPAAQSPTISSKVDPHTSKRAYERREQQSFPLIVYHTSHTDPKICTVDDCQAYPKWSLAEKAAYLLSLGFAASDPIEVYRPRYRYWELISLTTVHTIAPSSCLVIRRNSEVMCDNLDRWISDVQGAARTKSPLIWDNVGAERARVSALHKQRTPTTRKRKADEMLGDLDDEDQATLKRIRRDYTLPDIPKIPSPHLELLPGCELLPFILADDSPELSLSPFTREESFDPEPFSRSMFDPKPPARLDPKPFSSPSSSTPSLTPSSPLVSPDAAIRLPLLPADGGDPLEASWPGDWYVEDVITGLKAIDSSSSPCRLTPFARALN</sequence>
<dbReference type="EMBL" id="JH687508">
    <property type="protein sequence ID" value="EIM78952.1"/>
    <property type="molecule type" value="Genomic_DNA"/>
</dbReference>
<feature type="region of interest" description="Disordered" evidence="1">
    <location>
        <begin position="436"/>
        <end position="484"/>
    </location>
</feature>
<feature type="compositionally biased region" description="Polar residues" evidence="1">
    <location>
        <begin position="215"/>
        <end position="228"/>
    </location>
</feature>
<feature type="compositionally biased region" description="Low complexity" evidence="1">
    <location>
        <begin position="468"/>
        <end position="484"/>
    </location>
</feature>
<feature type="region of interest" description="Disordered" evidence="1">
    <location>
        <begin position="215"/>
        <end position="238"/>
    </location>
</feature>
<evidence type="ECO:0000256" key="1">
    <source>
        <dbReference type="SAM" id="MobiDB-lite"/>
    </source>
</evidence>
<dbReference type="Proteomes" id="UP000053927">
    <property type="component" value="Unassembled WGS sequence"/>
</dbReference>
<proteinExistence type="predicted"/>
<name>R7RX33_STEHR</name>
<dbReference type="KEGG" id="shs:STEHIDRAFT_173265"/>